<dbReference type="Pfam" id="PF09815">
    <property type="entry name" value="XK-related"/>
    <property type="match status" value="1"/>
</dbReference>
<dbReference type="InterPro" id="IPR023393">
    <property type="entry name" value="START-like_dom_sf"/>
</dbReference>
<dbReference type="PANTHER" id="PTHR19308:SF14">
    <property type="entry name" value="START DOMAIN-CONTAINING PROTEIN"/>
    <property type="match status" value="1"/>
</dbReference>
<dbReference type="InterPro" id="IPR002913">
    <property type="entry name" value="START_lipid-bd_dom"/>
</dbReference>
<gene>
    <name evidence="8" type="ORF">TeGR_g900</name>
</gene>
<organism evidence="8 9">
    <name type="scientific">Tetraparma gracilis</name>
    <dbReference type="NCBI Taxonomy" id="2962635"/>
    <lineage>
        <taxon>Eukaryota</taxon>
        <taxon>Sar</taxon>
        <taxon>Stramenopiles</taxon>
        <taxon>Ochrophyta</taxon>
        <taxon>Bolidophyceae</taxon>
        <taxon>Parmales</taxon>
        <taxon>Triparmaceae</taxon>
        <taxon>Tetraparma</taxon>
    </lineage>
</organism>
<dbReference type="Gene3D" id="3.30.530.20">
    <property type="match status" value="3"/>
</dbReference>
<evidence type="ECO:0000259" key="7">
    <source>
        <dbReference type="PROSITE" id="PS50848"/>
    </source>
</evidence>
<dbReference type="Pfam" id="PF01852">
    <property type="entry name" value="START"/>
    <property type="match status" value="1"/>
</dbReference>
<dbReference type="PROSITE" id="PS50848">
    <property type="entry name" value="START"/>
    <property type="match status" value="1"/>
</dbReference>
<comment type="caution">
    <text evidence="8">The sequence shown here is derived from an EMBL/GenBank/DDBJ whole genome shotgun (WGS) entry which is preliminary data.</text>
</comment>
<feature type="transmembrane region" description="Helical" evidence="6">
    <location>
        <begin position="1348"/>
        <end position="1369"/>
    </location>
</feature>
<evidence type="ECO:0000313" key="9">
    <source>
        <dbReference type="Proteomes" id="UP001165060"/>
    </source>
</evidence>
<feature type="domain" description="START" evidence="7">
    <location>
        <begin position="783"/>
        <end position="907"/>
    </location>
</feature>
<feature type="transmembrane region" description="Helical" evidence="6">
    <location>
        <begin position="1100"/>
        <end position="1122"/>
    </location>
</feature>
<evidence type="ECO:0000256" key="2">
    <source>
        <dbReference type="ARBA" id="ARBA00008789"/>
    </source>
</evidence>
<keyword evidence="4 6" id="KW-1133">Transmembrane helix</keyword>
<keyword evidence="3 6" id="KW-0812">Transmembrane</keyword>
<dbReference type="InterPro" id="IPR051213">
    <property type="entry name" value="START_lipid_transfer"/>
</dbReference>
<keyword evidence="9" id="KW-1185">Reference proteome</keyword>
<dbReference type="CDD" id="cd00177">
    <property type="entry name" value="START"/>
    <property type="match status" value="1"/>
</dbReference>
<comment type="similarity">
    <text evidence="2">Belongs to the XK family.</text>
</comment>
<evidence type="ECO:0000313" key="8">
    <source>
        <dbReference type="EMBL" id="GMI34768.1"/>
    </source>
</evidence>
<feature type="transmembrane region" description="Helical" evidence="6">
    <location>
        <begin position="1307"/>
        <end position="1327"/>
    </location>
</feature>
<dbReference type="PANTHER" id="PTHR19308">
    <property type="entry name" value="PHOSPHATIDYLCHOLINE TRANSFER PROTEIN"/>
    <property type="match status" value="1"/>
</dbReference>
<feature type="transmembrane region" description="Helical" evidence="6">
    <location>
        <begin position="1253"/>
        <end position="1276"/>
    </location>
</feature>
<keyword evidence="5 6" id="KW-0472">Membrane</keyword>
<sequence>MDSVETFRCAQAGFAVWVKAIGTIDTSAAKVFAWIWFLMSNERNLEHVKKAGNLPRMELEVPNCRSKFQVAGLKLPGAISNRLFALWWTWRKEEDDTLVIAGAPYEDYGVGPEREHIDDIFKSNAGLVQGKLRGFYKIKPLSTNVCRVTFVAQGSMGGQVPDFAMSWGTKQTLGIVKRLQNKYMRNGARVDAEQRLEFPDPPRLNELNDEQKEIVARCRVLEVGSDLRQWTSLESPSSLVKMWMQYTKRAGNEKTSFALGKAQGVIDCSAKEALAQYNNNVSGREAMRRSRERGDPARLLLTEHTPHDFTWAVLKKLPFPLYDREFLGRYISFAEAGCLTLVANPLPKATKVDYGANMRTVRGASTIVLKFEPAGDAQCKVTLLLHLDAGGILPERVTVSKIPQSLSGVASLQNTFERDKEVDGAERSGVEEAVKNELDKLDGSGGGSEREIEMDDDLVPRVVAKFDALKRVDYHVLEHPDFRVQLKKYAVNNDDGIVGKFASDAADSSSTRTGTTMTMSTTIAATSKKKRDDGELVVGSASAVVDAPIERCAAWAFAEAARLRTKDGDGSHRVRCDVHPEDTKSQLVDTAYKLPGGKLLTFTTKAMWSVVSKDEVVVAFEHAEDAGCSAQCTALLTCTRRDAVGEVQLTDISLQLAIRANLSGRSGGGALARFLEMRLARVSAMRGRFDRSLEVDGVRRKELVEMIRRHAQQQVEYSEEEERIVAEGKTWFKAFDGLKSKDVDMRSPLTKGKVAYKKGDSRAWGWAASTVRASPEEVLAHVWNVMARNRTRPDDLVKEIDEKLNAHNQLVFVKKQTPAIFSNRDFLNRTVWKKAEGGGFVVVTAPEESALRPANKKSGTKGDFVVRAKYPSIMRISPINGNETKLEYAIHPDSGGLVPPLIMNRYLRSNLGRVTEIKEYVEQLRKIDDYDKADGRALGYRLTYPDEKNKNAPSEAVARVVKLHKGLSQLSQEYPWVVAFLEEVLKGGLHRNKAVSTKLECLSEAEARKIGKNLPGALRARKTADAGVLQWKNQNPSMKELFEKYPWLEEMVETIGKELLKNAAWGLWFRVITGSGLSMVDLATDINVIRVYFGERGQGGYGWMMLGMVLANMGLQLVIVLLQNGKLGWGKLLREALIVVSGLKPGVDAMRVVSNAEMHVHHLMNAKTELVLTKAVEMFCESIPGCILQVYALIQGGSRDQLRTKVLSIVVSAITTGMASAAISYDFDSDPEGRRRVPSFYGYLPDDGNTRTVMFVCMVLNSALLLLLRSIGAALLMLADTKILVAYMAGDHLLYLLLKLVRGDFLHWVPMEGAVALVLSFLERVIVKSITDFTGVIQFRGPGEMGGASWFLAMCLALVAPWVAVPVYFGGLNESSTNATDGGAGEETGKLDFEQGGPGVLPLTARDSACFCHRRPPTRALVHILSVNSIFALQALAFTVFLSLMKKKYRSTFWSMETGNEWVQSYFLQGEGDEVKMNVLNFNKAKWKAIEPQVKEWVSEGWTGWEREKPEWFTDNWKSRVPADWVPKEGKAEHDKARRRSIAEGARKGSVLFGPKIHDEI</sequence>
<feature type="transmembrane region" description="Helical" evidence="6">
    <location>
        <begin position="1421"/>
        <end position="1444"/>
    </location>
</feature>
<evidence type="ECO:0000256" key="5">
    <source>
        <dbReference type="ARBA" id="ARBA00023136"/>
    </source>
</evidence>
<evidence type="ECO:0000256" key="3">
    <source>
        <dbReference type="ARBA" id="ARBA00022692"/>
    </source>
</evidence>
<accession>A0ABQ6MXC5</accession>
<proteinExistence type="inferred from homology"/>
<dbReference type="InterPro" id="IPR018629">
    <property type="entry name" value="XK-rel"/>
</dbReference>
<dbReference type="Proteomes" id="UP001165060">
    <property type="component" value="Unassembled WGS sequence"/>
</dbReference>
<evidence type="ECO:0000256" key="1">
    <source>
        <dbReference type="ARBA" id="ARBA00004141"/>
    </source>
</evidence>
<evidence type="ECO:0000256" key="6">
    <source>
        <dbReference type="SAM" id="Phobius"/>
    </source>
</evidence>
<name>A0ABQ6MXC5_9STRA</name>
<evidence type="ECO:0000256" key="4">
    <source>
        <dbReference type="ARBA" id="ARBA00022989"/>
    </source>
</evidence>
<comment type="subcellular location">
    <subcellularLocation>
        <location evidence="1">Membrane</location>
        <topology evidence="1">Multi-pass membrane protein</topology>
    </subcellularLocation>
</comment>
<dbReference type="EMBL" id="BRYB01001839">
    <property type="protein sequence ID" value="GMI34768.1"/>
    <property type="molecule type" value="Genomic_DNA"/>
</dbReference>
<dbReference type="SUPFAM" id="SSF55961">
    <property type="entry name" value="Bet v1-like"/>
    <property type="match status" value="3"/>
</dbReference>
<protein>
    <recommendedName>
        <fullName evidence="7">START domain-containing protein</fullName>
    </recommendedName>
</protein>
<reference evidence="8 9" key="1">
    <citation type="journal article" date="2023" name="Commun. Biol.">
        <title>Genome analysis of Parmales, the sister group of diatoms, reveals the evolutionary specialization of diatoms from phago-mixotrophs to photoautotrophs.</title>
        <authorList>
            <person name="Ban H."/>
            <person name="Sato S."/>
            <person name="Yoshikawa S."/>
            <person name="Yamada K."/>
            <person name="Nakamura Y."/>
            <person name="Ichinomiya M."/>
            <person name="Sato N."/>
            <person name="Blanc-Mathieu R."/>
            <person name="Endo H."/>
            <person name="Kuwata A."/>
            <person name="Ogata H."/>
        </authorList>
    </citation>
    <scope>NUCLEOTIDE SEQUENCE [LARGE SCALE GENOMIC DNA]</scope>
</reference>